<sequence>MRIISQDGMIDVPYEMIALHECDGKIRMNMAGDTGKGTVLAEYSTEAKARKAMEMLHEAYICFSAYKQMSKEQKKILVEVALENERKAIFGLFQFPADDEVEV</sequence>
<evidence type="ECO:0000313" key="1">
    <source>
        <dbReference type="EMBL" id="XCD07498.1"/>
    </source>
</evidence>
<dbReference type="EMBL" id="PP511791">
    <property type="protein sequence ID" value="XCD07498.1"/>
    <property type="molecule type" value="Genomic_DNA"/>
</dbReference>
<organism evidence="1">
    <name type="scientific">Dulem virus 39</name>
    <dbReference type="NCBI Taxonomy" id="3145757"/>
    <lineage>
        <taxon>Viruses</taxon>
        <taxon>Duplodnaviria</taxon>
        <taxon>Heunggongvirae</taxon>
        <taxon>Uroviricota</taxon>
        <taxon>Caudoviricetes</taxon>
    </lineage>
</organism>
<evidence type="ECO:0008006" key="2">
    <source>
        <dbReference type="Google" id="ProtNLM"/>
    </source>
</evidence>
<accession>A0AAU8B6F0</accession>
<name>A0AAU8B6F0_9CAUD</name>
<proteinExistence type="predicted"/>
<reference evidence="1" key="1">
    <citation type="submission" date="2024-03" db="EMBL/GenBank/DDBJ databases">
        <title>Diverse circular DNA viruses in blood, oral, and fecal samples of captive lemurs.</title>
        <authorList>
            <person name="Paietta E.N."/>
            <person name="Kraberger S."/>
            <person name="Lund M.C."/>
            <person name="Custer J.M."/>
            <person name="Vargas K.M."/>
            <person name="Ehmke E.E."/>
            <person name="Yoder A.D."/>
            <person name="Varsani A."/>
        </authorList>
    </citation>
    <scope>NUCLEOTIDE SEQUENCE</scope>
    <source>
        <strain evidence="1">Duke_28FS_1</strain>
    </source>
</reference>
<protein>
    <recommendedName>
        <fullName evidence="2">WGR domain-containing protein</fullName>
    </recommendedName>
</protein>